<protein>
    <submittedName>
        <fullName evidence="2">Uncharacterized protein</fullName>
    </submittedName>
</protein>
<feature type="transmembrane region" description="Helical" evidence="1">
    <location>
        <begin position="51"/>
        <end position="75"/>
    </location>
</feature>
<dbReference type="GeneID" id="38134866"/>
<keyword evidence="3" id="KW-1185">Reference proteome</keyword>
<dbReference type="EMBL" id="KZ852049">
    <property type="protein sequence ID" value="RDH32644.1"/>
    <property type="molecule type" value="Genomic_DNA"/>
</dbReference>
<dbReference type="RefSeq" id="XP_026625666.1">
    <property type="nucleotide sequence ID" value="XM_026766510.1"/>
</dbReference>
<name>A0A3F3Q081_9EURO</name>
<evidence type="ECO:0000313" key="2">
    <source>
        <dbReference type="EMBL" id="RDH32644.1"/>
    </source>
</evidence>
<accession>A0A3F3Q081</accession>
<sequence>MIGPGNPGRKLVGRLGSSLMLLQSDKRRSSGHYHRSQLSVRLGRRVPRADFGVSLLFVFAFWLRGLVMLSCVHVMGGKYILFFFLEILVDVI</sequence>
<feature type="non-terminal residue" evidence="2">
    <location>
        <position position="92"/>
    </location>
</feature>
<gene>
    <name evidence="2" type="ORF">BDQ94DRAFT_144756</name>
</gene>
<proteinExistence type="predicted"/>
<keyword evidence="1" id="KW-1133">Transmembrane helix</keyword>
<evidence type="ECO:0000256" key="1">
    <source>
        <dbReference type="SAM" id="Phobius"/>
    </source>
</evidence>
<evidence type="ECO:0000313" key="3">
    <source>
        <dbReference type="Proteomes" id="UP000253729"/>
    </source>
</evidence>
<organism evidence="2 3">
    <name type="scientific">Aspergillus welwitschiae</name>
    <dbReference type="NCBI Taxonomy" id="1341132"/>
    <lineage>
        <taxon>Eukaryota</taxon>
        <taxon>Fungi</taxon>
        <taxon>Dikarya</taxon>
        <taxon>Ascomycota</taxon>
        <taxon>Pezizomycotina</taxon>
        <taxon>Eurotiomycetes</taxon>
        <taxon>Eurotiomycetidae</taxon>
        <taxon>Eurotiales</taxon>
        <taxon>Aspergillaceae</taxon>
        <taxon>Aspergillus</taxon>
        <taxon>Aspergillus subgen. Circumdati</taxon>
    </lineage>
</organism>
<dbReference type="AlphaFoldDB" id="A0A3F3Q081"/>
<dbReference type="Proteomes" id="UP000253729">
    <property type="component" value="Unassembled WGS sequence"/>
</dbReference>
<reference evidence="2 3" key="1">
    <citation type="submission" date="2018-07" db="EMBL/GenBank/DDBJ databases">
        <title>The genomes of Aspergillus section Nigri reveals drivers in fungal speciation.</title>
        <authorList>
            <consortium name="DOE Joint Genome Institute"/>
            <person name="Vesth T.C."/>
            <person name="Nybo J."/>
            <person name="Theobald S."/>
            <person name="Brandl J."/>
            <person name="Frisvad J.C."/>
            <person name="Nielsen K.F."/>
            <person name="Lyhne E.K."/>
            <person name="Kogle M.E."/>
            <person name="Kuo A."/>
            <person name="Riley R."/>
            <person name="Clum A."/>
            <person name="Nolan M."/>
            <person name="Lipzen A."/>
            <person name="Salamov A."/>
            <person name="Henrissat B."/>
            <person name="Wiebenga A."/>
            <person name="De vries R.P."/>
            <person name="Grigoriev I.V."/>
            <person name="Mortensen U.H."/>
            <person name="Andersen M.R."/>
            <person name="Baker S.E."/>
        </authorList>
    </citation>
    <scope>NUCLEOTIDE SEQUENCE [LARGE SCALE GENOMIC DNA]</scope>
    <source>
        <strain evidence="2 3">CBS 139.54b</strain>
    </source>
</reference>
<keyword evidence="1" id="KW-0812">Transmembrane</keyword>
<keyword evidence="1" id="KW-0472">Membrane</keyword>